<dbReference type="OrthoDB" id="7961613at2759"/>
<keyword evidence="4 5" id="KW-0472">Membrane</keyword>
<dbReference type="EMBL" id="KZ288203">
    <property type="protein sequence ID" value="PBC33399.1"/>
    <property type="molecule type" value="Genomic_DNA"/>
</dbReference>
<accession>A0A2A3EQI6</accession>
<evidence type="ECO:0000256" key="2">
    <source>
        <dbReference type="ARBA" id="ARBA00022692"/>
    </source>
</evidence>
<gene>
    <name evidence="6" type="ORF">APICC_10115</name>
</gene>
<proteinExistence type="predicted"/>
<organism evidence="6 7">
    <name type="scientific">Apis cerana cerana</name>
    <name type="common">Oriental honeybee</name>
    <dbReference type="NCBI Taxonomy" id="94128"/>
    <lineage>
        <taxon>Eukaryota</taxon>
        <taxon>Metazoa</taxon>
        <taxon>Ecdysozoa</taxon>
        <taxon>Arthropoda</taxon>
        <taxon>Hexapoda</taxon>
        <taxon>Insecta</taxon>
        <taxon>Pterygota</taxon>
        <taxon>Neoptera</taxon>
        <taxon>Endopterygota</taxon>
        <taxon>Hymenoptera</taxon>
        <taxon>Apocrita</taxon>
        <taxon>Aculeata</taxon>
        <taxon>Apoidea</taxon>
        <taxon>Anthophila</taxon>
        <taxon>Apidae</taxon>
        <taxon>Apis</taxon>
    </lineage>
</organism>
<keyword evidence="3 5" id="KW-1133">Transmembrane helix</keyword>
<dbReference type="Proteomes" id="UP000242457">
    <property type="component" value="Unassembled WGS sequence"/>
</dbReference>
<name>A0A2A3EQI6_APICC</name>
<evidence type="ECO:0000313" key="6">
    <source>
        <dbReference type="EMBL" id="PBC33399.1"/>
    </source>
</evidence>
<comment type="subcellular location">
    <subcellularLocation>
        <location evidence="1">Membrane</location>
        <topology evidence="1">Single-pass membrane protein</topology>
    </subcellularLocation>
</comment>
<reference evidence="6 7" key="1">
    <citation type="submission" date="2014-07" db="EMBL/GenBank/DDBJ databases">
        <title>Genomic and transcriptomic analysis on Apis cerana provide comprehensive insights into honey bee biology.</title>
        <authorList>
            <person name="Diao Q."/>
            <person name="Sun L."/>
            <person name="Zheng H."/>
            <person name="Zheng H."/>
            <person name="Xu S."/>
            <person name="Wang S."/>
            <person name="Zeng Z."/>
            <person name="Hu F."/>
            <person name="Su S."/>
            <person name="Wu J."/>
        </authorList>
    </citation>
    <scope>NUCLEOTIDE SEQUENCE [LARGE SCALE GENOMIC DNA]</scope>
    <source>
        <tissue evidence="6">Pupae without intestine</tissue>
    </source>
</reference>
<dbReference type="Pfam" id="PF14880">
    <property type="entry name" value="COX14"/>
    <property type="match status" value="1"/>
</dbReference>
<dbReference type="AlphaFoldDB" id="A0A2A3EQI6"/>
<evidence type="ECO:0000256" key="5">
    <source>
        <dbReference type="SAM" id="Phobius"/>
    </source>
</evidence>
<evidence type="ECO:0000256" key="4">
    <source>
        <dbReference type="ARBA" id="ARBA00023136"/>
    </source>
</evidence>
<dbReference type="GO" id="GO:0016020">
    <property type="term" value="C:membrane"/>
    <property type="evidence" value="ECO:0007669"/>
    <property type="project" value="UniProtKB-SubCell"/>
</dbReference>
<evidence type="ECO:0000313" key="7">
    <source>
        <dbReference type="Proteomes" id="UP000242457"/>
    </source>
</evidence>
<evidence type="ECO:0000256" key="3">
    <source>
        <dbReference type="ARBA" id="ARBA00022989"/>
    </source>
</evidence>
<keyword evidence="7" id="KW-1185">Reference proteome</keyword>
<evidence type="ECO:0000256" key="1">
    <source>
        <dbReference type="ARBA" id="ARBA00004167"/>
    </source>
</evidence>
<keyword evidence="2 5" id="KW-0812">Transmembrane</keyword>
<sequence length="71" mass="8337">MLPKYRKKSYILDKLHHGFVKICMGVTVIGGVTLGYKIYIYFRYIKPALREIQMKNNDDLLEEGRYKPIVG</sequence>
<feature type="transmembrane region" description="Helical" evidence="5">
    <location>
        <begin position="20"/>
        <end position="42"/>
    </location>
</feature>
<protein>
    <submittedName>
        <fullName evidence="6">Uncharacterized protein</fullName>
    </submittedName>
</protein>
<dbReference type="InterPro" id="IPR029208">
    <property type="entry name" value="COX14"/>
</dbReference>